<keyword evidence="1" id="KW-0863">Zinc-finger</keyword>
<sequence>MSLCSICHSPIEEDPCRAKDCNHVFHTSCLTIAFHQGTVCPFCPNQILVKLYQKIETDESQTTLLSELTKELDNRFECQTESMKQQMKSLVLHDISRRKQEYQQLKTMYKEALFGLEATLKDIVHQQVVNKQLEYSQWSIKTNTDKQKTDLSTKLTKDTLTFRQKQQCLEKLIQNYVDALERRNTLAIQLQEKIQELVVQCANLSPESQPLVESEINAIQEQVLDLSTRQTEQDVAYAEQFIRIGRICSIVE</sequence>
<evidence type="ECO:0000313" key="3">
    <source>
        <dbReference type="EMBL" id="RCH90943.1"/>
    </source>
</evidence>
<name>A0A367JLX8_RHIST</name>
<dbReference type="Pfam" id="PF13639">
    <property type="entry name" value="zf-RING_2"/>
    <property type="match status" value="1"/>
</dbReference>
<protein>
    <recommendedName>
        <fullName evidence="2">RING-type domain-containing protein</fullName>
    </recommendedName>
</protein>
<dbReference type="SMART" id="SM00184">
    <property type="entry name" value="RING"/>
    <property type="match status" value="1"/>
</dbReference>
<reference evidence="3 4" key="1">
    <citation type="journal article" date="2018" name="G3 (Bethesda)">
        <title>Phylogenetic and Phylogenomic Definition of Rhizopus Species.</title>
        <authorList>
            <person name="Gryganskyi A.P."/>
            <person name="Golan J."/>
            <person name="Dolatabadi S."/>
            <person name="Mondo S."/>
            <person name="Robb S."/>
            <person name="Idnurm A."/>
            <person name="Muszewska A."/>
            <person name="Steczkiewicz K."/>
            <person name="Masonjones S."/>
            <person name="Liao H.L."/>
            <person name="Gajdeczka M.T."/>
            <person name="Anike F."/>
            <person name="Vuek A."/>
            <person name="Anishchenko I.M."/>
            <person name="Voigt K."/>
            <person name="de Hoog G.S."/>
            <person name="Smith M.E."/>
            <person name="Heitman J."/>
            <person name="Vilgalys R."/>
            <person name="Stajich J.E."/>
        </authorList>
    </citation>
    <scope>NUCLEOTIDE SEQUENCE [LARGE SCALE GENOMIC DNA]</scope>
    <source>
        <strain evidence="3 4">LSU 92-RS-03</strain>
    </source>
</reference>
<evidence type="ECO:0000259" key="2">
    <source>
        <dbReference type="PROSITE" id="PS50089"/>
    </source>
</evidence>
<keyword evidence="4" id="KW-1185">Reference proteome</keyword>
<dbReference type="InterPro" id="IPR013083">
    <property type="entry name" value="Znf_RING/FYVE/PHD"/>
</dbReference>
<organism evidence="3 4">
    <name type="scientific">Rhizopus stolonifer</name>
    <name type="common">Rhizopus nigricans</name>
    <dbReference type="NCBI Taxonomy" id="4846"/>
    <lineage>
        <taxon>Eukaryota</taxon>
        <taxon>Fungi</taxon>
        <taxon>Fungi incertae sedis</taxon>
        <taxon>Mucoromycota</taxon>
        <taxon>Mucoromycotina</taxon>
        <taxon>Mucoromycetes</taxon>
        <taxon>Mucorales</taxon>
        <taxon>Mucorineae</taxon>
        <taxon>Rhizopodaceae</taxon>
        <taxon>Rhizopus</taxon>
    </lineage>
</organism>
<dbReference type="EMBL" id="PJQM01003073">
    <property type="protein sequence ID" value="RCH90943.1"/>
    <property type="molecule type" value="Genomic_DNA"/>
</dbReference>
<dbReference type="PROSITE" id="PS50089">
    <property type="entry name" value="ZF_RING_2"/>
    <property type="match status" value="1"/>
</dbReference>
<accession>A0A367JLX8</accession>
<comment type="caution">
    <text evidence="3">The sequence shown here is derived from an EMBL/GenBank/DDBJ whole genome shotgun (WGS) entry which is preliminary data.</text>
</comment>
<dbReference type="SUPFAM" id="SSF57850">
    <property type="entry name" value="RING/U-box"/>
    <property type="match status" value="1"/>
</dbReference>
<evidence type="ECO:0000256" key="1">
    <source>
        <dbReference type="PROSITE-ProRule" id="PRU00175"/>
    </source>
</evidence>
<dbReference type="GO" id="GO:0008270">
    <property type="term" value="F:zinc ion binding"/>
    <property type="evidence" value="ECO:0007669"/>
    <property type="project" value="UniProtKB-KW"/>
</dbReference>
<evidence type="ECO:0000313" key="4">
    <source>
        <dbReference type="Proteomes" id="UP000253551"/>
    </source>
</evidence>
<dbReference type="AlphaFoldDB" id="A0A367JLX8"/>
<keyword evidence="1" id="KW-0862">Zinc</keyword>
<dbReference type="Gene3D" id="3.30.40.10">
    <property type="entry name" value="Zinc/RING finger domain, C3HC4 (zinc finger)"/>
    <property type="match status" value="1"/>
</dbReference>
<proteinExistence type="predicted"/>
<dbReference type="OrthoDB" id="10294835at2759"/>
<feature type="domain" description="RING-type" evidence="2">
    <location>
        <begin position="4"/>
        <end position="43"/>
    </location>
</feature>
<dbReference type="InterPro" id="IPR001841">
    <property type="entry name" value="Znf_RING"/>
</dbReference>
<gene>
    <name evidence="3" type="ORF">CU098_010295</name>
</gene>
<keyword evidence="1" id="KW-0479">Metal-binding</keyword>
<dbReference type="Proteomes" id="UP000253551">
    <property type="component" value="Unassembled WGS sequence"/>
</dbReference>
<dbReference type="CDD" id="cd16448">
    <property type="entry name" value="RING-H2"/>
    <property type="match status" value="1"/>
</dbReference>